<feature type="region of interest" description="Disordered" evidence="1">
    <location>
        <begin position="488"/>
        <end position="514"/>
    </location>
</feature>
<accession>A0A814ET26</accession>
<reference evidence="3" key="1">
    <citation type="submission" date="2021-02" db="EMBL/GenBank/DDBJ databases">
        <authorList>
            <person name="Nowell W R."/>
        </authorList>
    </citation>
    <scope>NUCLEOTIDE SEQUENCE</scope>
</reference>
<feature type="chain" id="PRO_5044131899" evidence="2">
    <location>
        <begin position="19"/>
        <end position="644"/>
    </location>
</feature>
<dbReference type="EMBL" id="CAJNOQ010002672">
    <property type="protein sequence ID" value="CAF0972229.1"/>
    <property type="molecule type" value="Genomic_DNA"/>
</dbReference>
<evidence type="ECO:0000313" key="3">
    <source>
        <dbReference type="EMBL" id="CAF0972229.1"/>
    </source>
</evidence>
<evidence type="ECO:0000313" key="4">
    <source>
        <dbReference type="EMBL" id="CAF3745231.1"/>
    </source>
</evidence>
<evidence type="ECO:0000313" key="5">
    <source>
        <dbReference type="Proteomes" id="UP000663829"/>
    </source>
</evidence>
<dbReference type="Proteomes" id="UP000681722">
    <property type="component" value="Unassembled WGS sequence"/>
</dbReference>
<keyword evidence="2" id="KW-0732">Signal</keyword>
<feature type="signal peptide" evidence="2">
    <location>
        <begin position="1"/>
        <end position="18"/>
    </location>
</feature>
<gene>
    <name evidence="3" type="ORF">GPM918_LOCUS12299</name>
    <name evidence="4" type="ORF">SRO942_LOCUS12300</name>
</gene>
<organism evidence="3 5">
    <name type="scientific">Didymodactylos carnosus</name>
    <dbReference type="NCBI Taxonomy" id="1234261"/>
    <lineage>
        <taxon>Eukaryota</taxon>
        <taxon>Metazoa</taxon>
        <taxon>Spiralia</taxon>
        <taxon>Gnathifera</taxon>
        <taxon>Rotifera</taxon>
        <taxon>Eurotatoria</taxon>
        <taxon>Bdelloidea</taxon>
        <taxon>Philodinida</taxon>
        <taxon>Philodinidae</taxon>
        <taxon>Didymodactylos</taxon>
    </lineage>
</organism>
<feature type="region of interest" description="Disordered" evidence="1">
    <location>
        <begin position="365"/>
        <end position="386"/>
    </location>
</feature>
<proteinExistence type="predicted"/>
<feature type="compositionally biased region" description="Basic residues" evidence="1">
    <location>
        <begin position="373"/>
        <end position="382"/>
    </location>
</feature>
<sequence length="644" mass="70983">MLILILCAFLGDPAVVKATHFRGGSIVWKPTMETSANTTINITIIQTYTFRYSSAVCTAPNITAQTYFVGAGTLSCLAGSCATTGYTSLSITGQCIGYSIPLGVTVGQRSDVETLKIGSKFVIRWTYYTWIQLGITPTNATWPGWSLVAYIDLTVRPDDSNPNDILRCRWANLTGLLGANECQDVCAPDSLTLIDPVLYEDNCTLLVNGSISNTYYAVAIQIEDFFDLNSTLPMSSVPLQFLIYVYATPACPSRPEITGLPVNGSCIPVQVGQPFETQLVAVIGCINTTITDIALLAFSGLIKSDDVTQLSTNTYSVNISWTPSSSQLGSQVLCGIALASNNVQSPTYCFTFFVDLNYTSTCPVSTTTTTRGAGRRRRRKKKEEKCQKKYSLHVDESGVHRAVSGHWMKSYKVYSYSSNSTNTLKSDVDKHGMNSTKLTFSRISHSKLNNDNIVFGHANRRTKSQSLKRVSVIRIKRLKSRISSIDNKSNNISTLDQQQVTRPRSKSVVSNARVTRVKRSKSSLDTIKTSPLKLYETNVDLSSSLIKNIPDHQQSTGKPRSKSIFSEVNVSRVKRSKPSEDRITCTPTTSQLKMVEINAPKRLDGRSQQQSRMLRSQSIGGNVSVRVVKRSKLNKLDDNPKFSN</sequence>
<evidence type="ECO:0000256" key="2">
    <source>
        <dbReference type="SAM" id="SignalP"/>
    </source>
</evidence>
<dbReference type="Proteomes" id="UP000663829">
    <property type="component" value="Unassembled WGS sequence"/>
</dbReference>
<comment type="caution">
    <text evidence="3">The sequence shown here is derived from an EMBL/GenBank/DDBJ whole genome shotgun (WGS) entry which is preliminary data.</text>
</comment>
<dbReference type="OrthoDB" id="10063988at2759"/>
<name>A0A814ET26_9BILA</name>
<feature type="compositionally biased region" description="Polar residues" evidence="1">
    <location>
        <begin position="494"/>
        <end position="513"/>
    </location>
</feature>
<keyword evidence="5" id="KW-1185">Reference proteome</keyword>
<dbReference type="EMBL" id="CAJOBC010002672">
    <property type="protein sequence ID" value="CAF3745231.1"/>
    <property type="molecule type" value="Genomic_DNA"/>
</dbReference>
<protein>
    <submittedName>
        <fullName evidence="3">Uncharacterized protein</fullName>
    </submittedName>
</protein>
<evidence type="ECO:0000256" key="1">
    <source>
        <dbReference type="SAM" id="MobiDB-lite"/>
    </source>
</evidence>
<dbReference type="AlphaFoldDB" id="A0A814ET26"/>